<accession>A0A4Z2CX75</accession>
<reference evidence="1 2" key="1">
    <citation type="submission" date="2019-03" db="EMBL/GenBank/DDBJ databases">
        <title>An improved genome assembly of the fluke Schistosoma japonicum.</title>
        <authorList>
            <person name="Hu W."/>
            <person name="Luo F."/>
            <person name="Yin M."/>
            <person name="Mo X."/>
            <person name="Sun C."/>
            <person name="Wu Q."/>
            <person name="Zhu B."/>
            <person name="Xiang M."/>
            <person name="Wang J."/>
            <person name="Wang Y."/>
            <person name="Zhang T."/>
            <person name="Xu B."/>
            <person name="Zheng H."/>
            <person name="Feng Z."/>
        </authorList>
    </citation>
    <scope>NUCLEOTIDE SEQUENCE [LARGE SCALE GENOMIC DNA]</scope>
    <source>
        <strain evidence="1">HuSjv2</strain>
        <tissue evidence="1">Worms</tissue>
    </source>
</reference>
<dbReference type="AlphaFoldDB" id="A0A4Z2CX75"/>
<keyword evidence="2" id="KW-1185">Reference proteome</keyword>
<dbReference type="EMBL" id="SKCS01000403">
    <property type="protein sequence ID" value="TNN08831.1"/>
    <property type="molecule type" value="Genomic_DNA"/>
</dbReference>
<name>A0A4Z2CX75_SCHJA</name>
<organism evidence="1 2">
    <name type="scientific">Schistosoma japonicum</name>
    <name type="common">Blood fluke</name>
    <dbReference type="NCBI Taxonomy" id="6182"/>
    <lineage>
        <taxon>Eukaryota</taxon>
        <taxon>Metazoa</taxon>
        <taxon>Spiralia</taxon>
        <taxon>Lophotrochozoa</taxon>
        <taxon>Platyhelminthes</taxon>
        <taxon>Trematoda</taxon>
        <taxon>Digenea</taxon>
        <taxon>Strigeidida</taxon>
        <taxon>Schistosomatoidea</taxon>
        <taxon>Schistosomatidae</taxon>
        <taxon>Schistosoma</taxon>
    </lineage>
</organism>
<evidence type="ECO:0000313" key="2">
    <source>
        <dbReference type="Proteomes" id="UP000311919"/>
    </source>
</evidence>
<feature type="non-terminal residue" evidence="1">
    <location>
        <position position="51"/>
    </location>
</feature>
<feature type="non-terminal residue" evidence="1">
    <location>
        <position position="1"/>
    </location>
</feature>
<gene>
    <name evidence="1" type="ORF">EWB00_006803</name>
</gene>
<dbReference type="Proteomes" id="UP000311919">
    <property type="component" value="Unassembled WGS sequence"/>
</dbReference>
<proteinExistence type="predicted"/>
<comment type="caution">
    <text evidence="1">The sequence shown here is derived from an EMBL/GenBank/DDBJ whole genome shotgun (WGS) entry which is preliminary data.</text>
</comment>
<evidence type="ECO:0000313" key="1">
    <source>
        <dbReference type="EMBL" id="TNN08831.1"/>
    </source>
</evidence>
<sequence length="51" mass="5812">ASGVEQLAWWMTSNEPRTNQKTRYGELSVALLVKNGIFSESRFLLARLTLQ</sequence>
<protein>
    <submittedName>
        <fullName evidence="1">Uncharacterized protein</fullName>
    </submittedName>
</protein>